<dbReference type="Proteomes" id="UP000192872">
    <property type="component" value="Unassembled WGS sequence"/>
</dbReference>
<proteinExistence type="predicted"/>
<dbReference type="SUPFAM" id="SSF52402">
    <property type="entry name" value="Adenine nucleotide alpha hydrolases-like"/>
    <property type="match status" value="1"/>
</dbReference>
<dbReference type="AlphaFoldDB" id="A0A1W9HQ30"/>
<name>A0A1W9HQ30_9HYPH</name>
<gene>
    <name evidence="2" type="ORF">A4S15_02170</name>
</gene>
<evidence type="ECO:0000313" key="3">
    <source>
        <dbReference type="Proteomes" id="UP000192872"/>
    </source>
</evidence>
<dbReference type="Pfam" id="PF00582">
    <property type="entry name" value="Usp"/>
    <property type="match status" value="1"/>
</dbReference>
<comment type="caution">
    <text evidence="2">The sequence shown here is derived from an EMBL/GenBank/DDBJ whole genome shotgun (WGS) entry which is preliminary data.</text>
</comment>
<accession>A0A1W9HQ30</accession>
<organism evidence="2 3">
    <name type="scientific">Candidatus Raskinella chloraquaticus</name>
    <dbReference type="NCBI Taxonomy" id="1951219"/>
    <lineage>
        <taxon>Bacteria</taxon>
        <taxon>Pseudomonadati</taxon>
        <taxon>Pseudomonadota</taxon>
        <taxon>Alphaproteobacteria</taxon>
        <taxon>Hyphomicrobiales</taxon>
        <taxon>Phreatobacteraceae</taxon>
        <taxon>Candidatus Raskinella</taxon>
    </lineage>
</organism>
<dbReference type="EMBL" id="LWDL01000031">
    <property type="protein sequence ID" value="OQW49560.1"/>
    <property type="molecule type" value="Genomic_DNA"/>
</dbReference>
<evidence type="ECO:0000259" key="1">
    <source>
        <dbReference type="Pfam" id="PF00582"/>
    </source>
</evidence>
<sequence length="165" mass="17329">MPQSPRRSSEPGHQRKFLIIVDGTAESDRAIYYAARRAQSTGGQVVMLAISAPPDRQSWAGVEALMRQEALDAAEEALQQAAIRVRAVSGLEPERHVGEGDKAAEILRLISEDEDIAILILAAGTGREGPGPLIAALAGGAISSFSVPITIVPGHLSDAEIDALS</sequence>
<dbReference type="RefSeq" id="WP_376799755.1">
    <property type="nucleotide sequence ID" value="NZ_DBNB01000008.1"/>
</dbReference>
<dbReference type="STRING" id="1827387.A4S15_02170"/>
<dbReference type="InterPro" id="IPR006016">
    <property type="entry name" value="UspA"/>
</dbReference>
<evidence type="ECO:0000313" key="2">
    <source>
        <dbReference type="EMBL" id="OQW49560.1"/>
    </source>
</evidence>
<feature type="domain" description="UspA" evidence="1">
    <location>
        <begin position="15"/>
        <end position="153"/>
    </location>
</feature>
<protein>
    <submittedName>
        <fullName evidence="2">Universal stress protein UspA</fullName>
    </submittedName>
</protein>
<reference evidence="2 3" key="1">
    <citation type="journal article" date="2017" name="Water Res.">
        <title>Comammox in drinking water systems.</title>
        <authorList>
            <person name="Wang Y."/>
            <person name="Ma L."/>
            <person name="Mao Y."/>
            <person name="Jiang X."/>
            <person name="Xia Y."/>
            <person name="Yu K."/>
            <person name="Li B."/>
            <person name="Zhang T."/>
        </authorList>
    </citation>
    <scope>NUCLEOTIDE SEQUENCE [LARGE SCALE GENOMIC DNA]</scope>
    <source>
        <strain evidence="2">SG_bin8</strain>
    </source>
</reference>
<dbReference type="Gene3D" id="3.40.50.12370">
    <property type="match status" value="1"/>
</dbReference>